<organism evidence="1 2">
    <name type="scientific">Winslowiella arboricola</name>
    <dbReference type="NCBI Taxonomy" id="2978220"/>
    <lineage>
        <taxon>Bacteria</taxon>
        <taxon>Pseudomonadati</taxon>
        <taxon>Pseudomonadota</taxon>
        <taxon>Gammaproteobacteria</taxon>
        <taxon>Enterobacterales</taxon>
        <taxon>Erwiniaceae</taxon>
        <taxon>Winslowiella</taxon>
    </lineage>
</organism>
<accession>A0A9J6PQX0</accession>
<evidence type="ECO:0000313" key="2">
    <source>
        <dbReference type="Proteomes" id="UP001064262"/>
    </source>
</evidence>
<dbReference type="RefSeq" id="WP_267142522.1">
    <property type="nucleotide sequence ID" value="NZ_JAODIL010000070.1"/>
</dbReference>
<sequence>MPELADAVPLPAMTLLVHEVKSIIKTADVMQFISTSLIDQLQVKGSCFIVLMIKIGQQ</sequence>
<comment type="caution">
    <text evidence="1">The sequence shown here is derived from an EMBL/GenBank/DDBJ whole genome shotgun (WGS) entry which is preliminary data.</text>
</comment>
<keyword evidence="2" id="KW-1185">Reference proteome</keyword>
<protein>
    <submittedName>
        <fullName evidence="1">Uncharacterized protein</fullName>
    </submittedName>
</protein>
<reference evidence="1" key="1">
    <citation type="submission" date="2022-09" db="EMBL/GenBank/DDBJ databases">
        <title>Winslowiella arboricola sp. nov., isolated from bleeding cankers on broadleaf hosts.</title>
        <authorList>
            <person name="Brady C."/>
            <person name="Kaur S."/>
            <person name="Crampton B."/>
            <person name="Maddock D."/>
            <person name="Arnold D."/>
            <person name="Denman S."/>
        </authorList>
    </citation>
    <scope>NUCLEOTIDE SEQUENCE</scope>
    <source>
        <strain evidence="1">BAC 15a-03b</strain>
    </source>
</reference>
<evidence type="ECO:0000313" key="1">
    <source>
        <dbReference type="EMBL" id="MCU5778747.1"/>
    </source>
</evidence>
<gene>
    <name evidence="1" type="ORF">N5923_14745</name>
</gene>
<proteinExistence type="predicted"/>
<dbReference type="EMBL" id="JAODIM010000042">
    <property type="protein sequence ID" value="MCU5778747.1"/>
    <property type="molecule type" value="Genomic_DNA"/>
</dbReference>
<name>A0A9J6PQX0_9GAMM</name>
<dbReference type="Proteomes" id="UP001064262">
    <property type="component" value="Unassembled WGS sequence"/>
</dbReference>
<dbReference type="AlphaFoldDB" id="A0A9J6PQX0"/>